<comment type="caution">
    <text evidence="7">The sequence shown here is derived from an EMBL/GenBank/DDBJ whole genome shotgun (WGS) entry which is preliminary data.</text>
</comment>
<feature type="region of interest" description="Disordered" evidence="5">
    <location>
        <begin position="1"/>
        <end position="96"/>
    </location>
</feature>
<dbReference type="PANTHER" id="PTHR13484:SF0">
    <property type="entry name" value="PRE-MRNA 3'-END-PROCESSING FACTOR FIP1"/>
    <property type="match status" value="1"/>
</dbReference>
<evidence type="ECO:0000256" key="2">
    <source>
        <dbReference type="ARBA" id="ARBA00007459"/>
    </source>
</evidence>
<keyword evidence="4" id="KW-0539">Nucleus</keyword>
<protein>
    <recommendedName>
        <fullName evidence="6">Pre-mRNA polyadenylation factor Fip1 domain-containing protein</fullName>
    </recommendedName>
</protein>
<evidence type="ECO:0000256" key="1">
    <source>
        <dbReference type="ARBA" id="ARBA00004123"/>
    </source>
</evidence>
<proteinExistence type="inferred from homology"/>
<evidence type="ECO:0000313" key="8">
    <source>
        <dbReference type="Proteomes" id="UP000801492"/>
    </source>
</evidence>
<dbReference type="Pfam" id="PF05182">
    <property type="entry name" value="Fip1"/>
    <property type="match status" value="1"/>
</dbReference>
<accession>A0A8K0GJC1</accession>
<dbReference type="OrthoDB" id="1917198at2759"/>
<evidence type="ECO:0000259" key="6">
    <source>
        <dbReference type="Pfam" id="PF05182"/>
    </source>
</evidence>
<feature type="region of interest" description="Disordered" evidence="5">
    <location>
        <begin position="285"/>
        <end position="457"/>
    </location>
</feature>
<evidence type="ECO:0000313" key="7">
    <source>
        <dbReference type="EMBL" id="KAF2903807.1"/>
    </source>
</evidence>
<keyword evidence="3" id="KW-0507">mRNA processing</keyword>
<dbReference type="GO" id="GO:0006397">
    <property type="term" value="P:mRNA processing"/>
    <property type="evidence" value="ECO:0007669"/>
    <property type="project" value="UniProtKB-KW"/>
</dbReference>
<organism evidence="7 8">
    <name type="scientific">Ignelater luminosus</name>
    <name type="common">Cucubano</name>
    <name type="synonym">Pyrophorus luminosus</name>
    <dbReference type="NCBI Taxonomy" id="2038154"/>
    <lineage>
        <taxon>Eukaryota</taxon>
        <taxon>Metazoa</taxon>
        <taxon>Ecdysozoa</taxon>
        <taxon>Arthropoda</taxon>
        <taxon>Hexapoda</taxon>
        <taxon>Insecta</taxon>
        <taxon>Pterygota</taxon>
        <taxon>Neoptera</taxon>
        <taxon>Endopterygota</taxon>
        <taxon>Coleoptera</taxon>
        <taxon>Polyphaga</taxon>
        <taxon>Elateriformia</taxon>
        <taxon>Elateroidea</taxon>
        <taxon>Elateridae</taxon>
        <taxon>Agrypninae</taxon>
        <taxon>Pyrophorini</taxon>
        <taxon>Ignelater</taxon>
    </lineage>
</organism>
<feature type="compositionally biased region" description="Pro residues" evidence="5">
    <location>
        <begin position="353"/>
        <end position="372"/>
    </location>
</feature>
<dbReference type="GO" id="GO:0005847">
    <property type="term" value="C:mRNA cleavage and polyadenylation specificity factor complex"/>
    <property type="evidence" value="ECO:0007669"/>
    <property type="project" value="TreeGrafter"/>
</dbReference>
<gene>
    <name evidence="7" type="ORF">ILUMI_02359</name>
</gene>
<dbReference type="InterPro" id="IPR051187">
    <property type="entry name" value="Pre-mRNA_3'-end_processing_reg"/>
</dbReference>
<keyword evidence="8" id="KW-1185">Reference proteome</keyword>
<dbReference type="Proteomes" id="UP000801492">
    <property type="component" value="Unassembled WGS sequence"/>
</dbReference>
<dbReference type="AlphaFoldDB" id="A0A8K0GJC1"/>
<dbReference type="EMBL" id="VTPC01000929">
    <property type="protein sequence ID" value="KAF2903807.1"/>
    <property type="molecule type" value="Genomic_DNA"/>
</dbReference>
<feature type="compositionally biased region" description="Low complexity" evidence="5">
    <location>
        <begin position="317"/>
        <end position="341"/>
    </location>
</feature>
<feature type="compositionally biased region" description="Basic and acidic residues" evidence="5">
    <location>
        <begin position="394"/>
        <end position="421"/>
    </location>
</feature>
<comment type="similarity">
    <text evidence="2">Belongs to the FIP1 family.</text>
</comment>
<feature type="compositionally biased region" description="Basic and acidic residues" evidence="5">
    <location>
        <begin position="63"/>
        <end position="85"/>
    </location>
</feature>
<feature type="compositionally biased region" description="Basic residues" evidence="5">
    <location>
        <begin position="422"/>
        <end position="451"/>
    </location>
</feature>
<comment type="subcellular location">
    <subcellularLocation>
        <location evidence="1">Nucleus</location>
    </subcellularLocation>
</comment>
<name>A0A8K0GJC1_IGNLU</name>
<evidence type="ECO:0000256" key="4">
    <source>
        <dbReference type="ARBA" id="ARBA00023242"/>
    </source>
</evidence>
<evidence type="ECO:0000256" key="3">
    <source>
        <dbReference type="ARBA" id="ARBA00022664"/>
    </source>
</evidence>
<dbReference type="PANTHER" id="PTHR13484">
    <property type="entry name" value="FIP1-LIKE 1 PROTEIN"/>
    <property type="match status" value="1"/>
</dbReference>
<feature type="domain" description="Pre-mRNA polyadenylation factor Fip1" evidence="6">
    <location>
        <begin position="155"/>
        <end position="197"/>
    </location>
</feature>
<feature type="compositionally biased region" description="Acidic residues" evidence="5">
    <location>
        <begin position="86"/>
        <end position="95"/>
    </location>
</feature>
<evidence type="ECO:0000256" key="5">
    <source>
        <dbReference type="SAM" id="MobiDB-lite"/>
    </source>
</evidence>
<sequence>MADEDESDDQWLYGENDITLPESNDELPNTNTEEAPTDDIDGDLKENVPEDEPPGAETSEDNTENKETADESNDIDKQNGEGSDKEDYDDSDDDVNVVIGDIKTSPAYTSLNIKRGGLLTTTAKGDKPQQPPQSGKFAVEEFDQAGTINGIPVGDFNLDSLEDKPWRKPGADITDYFNYGFNEDTWRAYCERQKRMRVNESGTGLLPLNAIGMPRGPVPIMNDNSKYSGNYAGLRKAGPPPGRRMAGSIDVIGGATTRIGGPIGKVEPPKENVIQVMTADRREYSRKPGFPDMSVPPPSSNFEEFQPEYDFNPEPEPFYGGYEPTQDSQWGSSNSSSWQPQEIKTLTSGPGPMVAPVPAPAPIPPVNMPLPVGPVVSMPAPSPVQQGSPQHRSISKDKERESSRRDRERSRDRDRDRERSHRRERSRSRSRRHKSRSRSPSHRSHRKKKSRRHEDSE</sequence>
<reference evidence="7" key="1">
    <citation type="submission" date="2019-08" db="EMBL/GenBank/DDBJ databases">
        <title>The genome of the North American firefly Photinus pyralis.</title>
        <authorList>
            <consortium name="Photinus pyralis genome working group"/>
            <person name="Fallon T.R."/>
            <person name="Sander Lower S.E."/>
            <person name="Weng J.-K."/>
        </authorList>
    </citation>
    <scope>NUCLEOTIDE SEQUENCE</scope>
    <source>
        <strain evidence="7">TRF0915ILg1</strain>
        <tissue evidence="7">Whole body</tissue>
    </source>
</reference>
<feature type="compositionally biased region" description="Acidic residues" evidence="5">
    <location>
        <begin position="49"/>
        <end position="62"/>
    </location>
</feature>
<dbReference type="InterPro" id="IPR007854">
    <property type="entry name" value="Fip1_dom"/>
</dbReference>